<dbReference type="EMBL" id="JBJXBP010000003">
    <property type="protein sequence ID" value="KAL3837704.1"/>
    <property type="molecule type" value="Genomic_DNA"/>
</dbReference>
<feature type="domain" description="MBD" evidence="7">
    <location>
        <begin position="70"/>
        <end position="142"/>
    </location>
</feature>
<keyword evidence="2" id="KW-0805">Transcription regulation</keyword>
<dbReference type="SMART" id="SM00391">
    <property type="entry name" value="MBD"/>
    <property type="match status" value="2"/>
</dbReference>
<gene>
    <name evidence="8" type="ORF">ACJIZ3_022295</name>
</gene>
<evidence type="ECO:0000256" key="4">
    <source>
        <dbReference type="ARBA" id="ARBA00023163"/>
    </source>
</evidence>
<feature type="region of interest" description="Disordered" evidence="6">
    <location>
        <begin position="123"/>
        <end position="154"/>
    </location>
</feature>
<dbReference type="Pfam" id="PF01429">
    <property type="entry name" value="MBD"/>
    <property type="match status" value="2"/>
</dbReference>
<feature type="compositionally biased region" description="Basic residues" evidence="6">
    <location>
        <begin position="238"/>
        <end position="255"/>
    </location>
</feature>
<organism evidence="8 9">
    <name type="scientific">Penstemon smallii</name>
    <dbReference type="NCBI Taxonomy" id="265156"/>
    <lineage>
        <taxon>Eukaryota</taxon>
        <taxon>Viridiplantae</taxon>
        <taxon>Streptophyta</taxon>
        <taxon>Embryophyta</taxon>
        <taxon>Tracheophyta</taxon>
        <taxon>Spermatophyta</taxon>
        <taxon>Magnoliopsida</taxon>
        <taxon>eudicotyledons</taxon>
        <taxon>Gunneridae</taxon>
        <taxon>Pentapetalae</taxon>
        <taxon>asterids</taxon>
        <taxon>lamiids</taxon>
        <taxon>Lamiales</taxon>
        <taxon>Plantaginaceae</taxon>
        <taxon>Cheloneae</taxon>
        <taxon>Penstemon</taxon>
    </lineage>
</organism>
<evidence type="ECO:0000256" key="5">
    <source>
        <dbReference type="ARBA" id="ARBA00023242"/>
    </source>
</evidence>
<keyword evidence="5" id="KW-0539">Nucleus</keyword>
<dbReference type="InterPro" id="IPR001739">
    <property type="entry name" value="Methyl_CpG_DNA-bd"/>
</dbReference>
<dbReference type="GO" id="GO:0005634">
    <property type="term" value="C:nucleus"/>
    <property type="evidence" value="ECO:0007669"/>
    <property type="project" value="UniProtKB-SubCell"/>
</dbReference>
<keyword evidence="9" id="KW-1185">Reference proteome</keyword>
<protein>
    <recommendedName>
        <fullName evidence="7">MBD domain-containing protein</fullName>
    </recommendedName>
</protein>
<feature type="domain" description="MBD" evidence="7">
    <location>
        <begin position="1"/>
        <end position="67"/>
    </location>
</feature>
<feature type="region of interest" description="Disordered" evidence="6">
    <location>
        <begin position="179"/>
        <end position="199"/>
    </location>
</feature>
<dbReference type="SUPFAM" id="SSF54171">
    <property type="entry name" value="DNA-binding domain"/>
    <property type="match status" value="2"/>
</dbReference>
<evidence type="ECO:0000256" key="2">
    <source>
        <dbReference type="ARBA" id="ARBA00023015"/>
    </source>
</evidence>
<reference evidence="8 9" key="1">
    <citation type="submission" date="2024-12" db="EMBL/GenBank/DDBJ databases">
        <title>The unique morphological basis and parallel evolutionary history of personate flowers in Penstemon.</title>
        <authorList>
            <person name="Depatie T.H."/>
            <person name="Wessinger C.A."/>
        </authorList>
    </citation>
    <scope>NUCLEOTIDE SEQUENCE [LARGE SCALE GENOMIC DNA]</scope>
    <source>
        <strain evidence="8">WTNN_2</strain>
        <tissue evidence="8">Leaf</tissue>
    </source>
</reference>
<dbReference type="Proteomes" id="UP001634393">
    <property type="component" value="Unassembled WGS sequence"/>
</dbReference>
<evidence type="ECO:0000259" key="7">
    <source>
        <dbReference type="PROSITE" id="PS50982"/>
    </source>
</evidence>
<dbReference type="GO" id="GO:0003677">
    <property type="term" value="F:DNA binding"/>
    <property type="evidence" value="ECO:0007669"/>
    <property type="project" value="UniProtKB-KW"/>
</dbReference>
<name>A0ABD3TKX2_9LAMI</name>
<dbReference type="PROSITE" id="PS50982">
    <property type="entry name" value="MBD"/>
    <property type="match status" value="2"/>
</dbReference>
<dbReference type="AlphaFoldDB" id="A0ABD3TKX2"/>
<evidence type="ECO:0000256" key="3">
    <source>
        <dbReference type="ARBA" id="ARBA00023125"/>
    </source>
</evidence>
<accession>A0ABD3TKX2</accession>
<sequence>MGEQVEHPDWLPQDWKVSVKLRSYGRKDKLYINPSNGLKFNSKLEVLRYLKSWGENLKDKELNKSQILQIDIKRTAAENLPPGWIKETRTKKKGYKTRRDPCYIDPVSGRHFRSRQEVFRYLETKGSGKSNQDKKDHSQSSSAEAKGHMLTHKNTDNTFMTVRKSQKSGATTKYNVTMREDKDNDDVKQREAVEEDDGDSDLAIELANRLKLVVNTTTIDIRPPDDGRSEQKIERLLNNKRKKSNSSKGLPHSKRLALSSGEEHKVIGGLGSNEDEKHGEELDESSLQEILLMDPCIEFAIKTLTGAIPIEEINKVFFHSNSTTSTPLALTPTENDG</sequence>
<keyword evidence="3" id="KW-0238">DNA-binding</keyword>
<feature type="compositionally biased region" description="Basic and acidic residues" evidence="6">
    <location>
        <begin position="179"/>
        <end position="192"/>
    </location>
</feature>
<evidence type="ECO:0000256" key="1">
    <source>
        <dbReference type="ARBA" id="ARBA00004123"/>
    </source>
</evidence>
<keyword evidence="4" id="KW-0804">Transcription</keyword>
<dbReference type="PANTHER" id="PTHR34067">
    <property type="entry name" value="OS04G0193200 PROTEIN"/>
    <property type="match status" value="1"/>
</dbReference>
<evidence type="ECO:0000256" key="6">
    <source>
        <dbReference type="SAM" id="MobiDB-lite"/>
    </source>
</evidence>
<comment type="caution">
    <text evidence="8">The sequence shown here is derived from an EMBL/GenBank/DDBJ whole genome shotgun (WGS) entry which is preliminary data.</text>
</comment>
<dbReference type="InterPro" id="IPR038945">
    <property type="entry name" value="MBD13-like"/>
</dbReference>
<dbReference type="Gene3D" id="3.30.890.10">
    <property type="entry name" value="Methyl-cpg-binding Protein 2, Chain A"/>
    <property type="match status" value="2"/>
</dbReference>
<dbReference type="InterPro" id="IPR016177">
    <property type="entry name" value="DNA-bd_dom_sf"/>
</dbReference>
<dbReference type="PANTHER" id="PTHR34067:SF20">
    <property type="entry name" value="OS08G0206700 PROTEIN"/>
    <property type="match status" value="1"/>
</dbReference>
<comment type="subcellular location">
    <subcellularLocation>
        <location evidence="1">Nucleus</location>
    </subcellularLocation>
</comment>
<dbReference type="CDD" id="cd00122">
    <property type="entry name" value="MBD"/>
    <property type="match status" value="1"/>
</dbReference>
<evidence type="ECO:0000313" key="8">
    <source>
        <dbReference type="EMBL" id="KAL3837704.1"/>
    </source>
</evidence>
<feature type="region of interest" description="Disordered" evidence="6">
    <location>
        <begin position="237"/>
        <end position="283"/>
    </location>
</feature>
<evidence type="ECO:0000313" key="9">
    <source>
        <dbReference type="Proteomes" id="UP001634393"/>
    </source>
</evidence>
<proteinExistence type="predicted"/>